<dbReference type="EMBL" id="CAJOBA010000656">
    <property type="protein sequence ID" value="CAF3547685.1"/>
    <property type="molecule type" value="Genomic_DNA"/>
</dbReference>
<dbReference type="AlphaFoldDB" id="A0A8S2CPB4"/>
<evidence type="ECO:0000313" key="1">
    <source>
        <dbReference type="EMBL" id="CAF0767242.1"/>
    </source>
</evidence>
<dbReference type="EMBL" id="CAJNOK010000657">
    <property type="protein sequence ID" value="CAF0767242.1"/>
    <property type="molecule type" value="Genomic_DNA"/>
</dbReference>
<sequence length="181" mass="20728">MSHEHLKDQNKPLPTQIKTARVGKRCKPISNCNQIKSNNQYTPITLSRKDQLSSGNRWACFGCRAYGSNTMMAQKLQPVLQIQLLTVSQKHYKCIIAKHYKLTGQIIAREDFQILLRERHKCRLLAKESLLIRATTSNMNRTDRRVQLYVYPSGLDFRLIKSAIGDRRSIPPTTDSQATTA</sequence>
<name>A0A8S2CPB4_9BILA</name>
<organism evidence="1 3">
    <name type="scientific">Didymodactylos carnosus</name>
    <dbReference type="NCBI Taxonomy" id="1234261"/>
    <lineage>
        <taxon>Eukaryota</taxon>
        <taxon>Metazoa</taxon>
        <taxon>Spiralia</taxon>
        <taxon>Gnathifera</taxon>
        <taxon>Rotifera</taxon>
        <taxon>Eurotatoria</taxon>
        <taxon>Bdelloidea</taxon>
        <taxon>Philodinida</taxon>
        <taxon>Philodinidae</taxon>
        <taxon>Didymodactylos</taxon>
    </lineage>
</organism>
<evidence type="ECO:0000313" key="2">
    <source>
        <dbReference type="EMBL" id="CAF3547685.1"/>
    </source>
</evidence>
<comment type="caution">
    <text evidence="1">The sequence shown here is derived from an EMBL/GenBank/DDBJ whole genome shotgun (WGS) entry which is preliminary data.</text>
</comment>
<evidence type="ECO:0000313" key="3">
    <source>
        <dbReference type="Proteomes" id="UP000677228"/>
    </source>
</evidence>
<dbReference type="Proteomes" id="UP000682733">
    <property type="component" value="Unassembled WGS sequence"/>
</dbReference>
<gene>
    <name evidence="1" type="ORF">OVA965_LOCUS2885</name>
    <name evidence="2" type="ORF">TMI583_LOCUS2881</name>
</gene>
<accession>A0A8S2CPB4</accession>
<proteinExistence type="predicted"/>
<dbReference type="Proteomes" id="UP000677228">
    <property type="component" value="Unassembled WGS sequence"/>
</dbReference>
<reference evidence="1" key="1">
    <citation type="submission" date="2021-02" db="EMBL/GenBank/DDBJ databases">
        <authorList>
            <person name="Nowell W R."/>
        </authorList>
    </citation>
    <scope>NUCLEOTIDE SEQUENCE</scope>
</reference>
<protein>
    <submittedName>
        <fullName evidence="1">Uncharacterized protein</fullName>
    </submittedName>
</protein>